<dbReference type="PANTHER" id="PTHR43651">
    <property type="entry name" value="1,4-ALPHA-GLUCAN-BRANCHING ENZYME"/>
    <property type="match status" value="1"/>
</dbReference>
<evidence type="ECO:0000256" key="1">
    <source>
        <dbReference type="ARBA" id="ARBA00000826"/>
    </source>
</evidence>
<dbReference type="Pfam" id="PF02806">
    <property type="entry name" value="Alpha-amylase_C"/>
    <property type="match status" value="1"/>
</dbReference>
<dbReference type="Pfam" id="PF22019">
    <property type="entry name" value="GlgB_N"/>
    <property type="match status" value="1"/>
</dbReference>
<evidence type="ECO:0000256" key="8">
    <source>
        <dbReference type="ARBA" id="ARBA00023056"/>
    </source>
</evidence>
<accession>A0A2R5F615</accession>
<name>A0A2R5F615_9PROT</name>
<keyword evidence="5 10" id="KW-0321">Glycogen metabolism</keyword>
<comment type="subunit">
    <text evidence="10">Monomer.</text>
</comment>
<dbReference type="EMBL" id="BDOQ01000002">
    <property type="protein sequence ID" value="GBG13048.1"/>
    <property type="molecule type" value="Genomic_DNA"/>
</dbReference>
<dbReference type="SMART" id="SM00642">
    <property type="entry name" value="Aamy"/>
    <property type="match status" value="1"/>
</dbReference>
<dbReference type="PANTHER" id="PTHR43651:SF3">
    <property type="entry name" value="1,4-ALPHA-GLUCAN-BRANCHING ENZYME"/>
    <property type="match status" value="1"/>
</dbReference>
<evidence type="ECO:0000256" key="6">
    <source>
        <dbReference type="ARBA" id="ARBA00022676"/>
    </source>
</evidence>
<keyword evidence="14" id="KW-1185">Reference proteome</keyword>
<dbReference type="RefSeq" id="WP_109014258.1">
    <property type="nucleotide sequence ID" value="NZ_BDOQ01000002.1"/>
</dbReference>
<evidence type="ECO:0000256" key="5">
    <source>
        <dbReference type="ARBA" id="ARBA00022600"/>
    </source>
</evidence>
<dbReference type="InterPro" id="IPR054169">
    <property type="entry name" value="GlgB_N"/>
</dbReference>
<dbReference type="SUPFAM" id="SSF81296">
    <property type="entry name" value="E set domains"/>
    <property type="match status" value="2"/>
</dbReference>
<feature type="active site" description="Nucleophile" evidence="10 11">
    <location>
        <position position="405"/>
    </location>
</feature>
<dbReference type="Pfam" id="PF02922">
    <property type="entry name" value="CBM_48"/>
    <property type="match status" value="1"/>
</dbReference>
<dbReference type="Pfam" id="PF00128">
    <property type="entry name" value="Alpha-amylase"/>
    <property type="match status" value="1"/>
</dbReference>
<evidence type="ECO:0000259" key="12">
    <source>
        <dbReference type="SMART" id="SM00642"/>
    </source>
</evidence>
<dbReference type="EC" id="2.4.1.18" evidence="10"/>
<reference evidence="13 14" key="1">
    <citation type="journal article" date="2018" name="Environ. Microbiol.">
        <title>Isolation and genomic characterization of Novimethylophilus kurashikiensis gen. nov. sp. nov., a new lanthanide-dependent methylotrophic species of Methylophilaceae.</title>
        <authorList>
            <person name="Lv H."/>
            <person name="Sahin N."/>
            <person name="Tani A."/>
        </authorList>
    </citation>
    <scope>NUCLEOTIDE SEQUENCE [LARGE SCALE GENOMIC DNA]</scope>
    <source>
        <strain evidence="13 14">La2-4</strain>
    </source>
</reference>
<evidence type="ECO:0000256" key="2">
    <source>
        <dbReference type="ARBA" id="ARBA00002953"/>
    </source>
</evidence>
<dbReference type="PIRSF" id="PIRSF000463">
    <property type="entry name" value="GlgB"/>
    <property type="match status" value="1"/>
</dbReference>
<evidence type="ECO:0000313" key="13">
    <source>
        <dbReference type="EMBL" id="GBG13048.1"/>
    </source>
</evidence>
<dbReference type="CDD" id="cd11322">
    <property type="entry name" value="AmyAc_Glg_BE"/>
    <property type="match status" value="1"/>
</dbReference>
<organism evidence="13 14">
    <name type="scientific">Novimethylophilus kurashikiensis</name>
    <dbReference type="NCBI Taxonomy" id="1825523"/>
    <lineage>
        <taxon>Bacteria</taxon>
        <taxon>Pseudomonadati</taxon>
        <taxon>Pseudomonadota</taxon>
        <taxon>Betaproteobacteria</taxon>
        <taxon>Nitrosomonadales</taxon>
        <taxon>Methylophilaceae</taxon>
        <taxon>Novimethylophilus</taxon>
    </lineage>
</organism>
<dbReference type="InterPro" id="IPR013780">
    <property type="entry name" value="Glyco_hydro_b"/>
</dbReference>
<dbReference type="GO" id="GO:0003844">
    <property type="term" value="F:1,4-alpha-glucan branching enzyme activity"/>
    <property type="evidence" value="ECO:0007669"/>
    <property type="project" value="UniProtKB-UniRule"/>
</dbReference>
<dbReference type="NCBIfam" id="NF008967">
    <property type="entry name" value="PRK12313.1"/>
    <property type="match status" value="1"/>
</dbReference>
<dbReference type="InterPro" id="IPR006048">
    <property type="entry name" value="A-amylase/branching_C"/>
</dbReference>
<sequence length="725" mass="83186">MATKTKHDPQLNLILEARHHNPFAWLGLHQDHGQAVLRTFLPHAGRVWVKIGEAWEEIPRSHPDGLYLWKGASLPTPTPLRWEQDGKLHQAWDVYTFPPMLSEHDLYLFNEGKLRQAYRMLGAHIVEHCGVRGTRFAVWAPNAERVSVIGDFNRWDGRVNPMRAHGSSGVWEIFIPGLEAGHLYKFEIRNRQTGHILVKTDPYGASFEMRPGTASRITAPDTYTWNDQGWMQDRAKSDWLHAPFNIYEIHAGSWHRGANNSFLHFRELADTLVPYVKDMGYTHVELMPVSEHPLDESWGYQTTGYYGVTSRFGTPDDFRYFIDTCHQAGIGVILDWVPAHFPKDSWALARFDGTALYEHEDPRLGEHQDWGTYIFNYGRNEVRNFLVANAHYWLNEFHIDGLRVDAVASMLYLDYSRKHGEWLPNKFGGRENLDAIQFMKELNMMAHEEFPGALTIAEESTAWPMISRPVYLGGLGFSMKWNMGWMNDTLSYIKQDPVYRRYNHNQLTFGQLYAYSENFVLPFSHDEVVHGKRSLLDKMPGDAWQKFANLRLLLTYQMTYPGKKLNFMGNEFGQGREWAVGGSLDWSLLDTEWHKGIQNLSRDLGHLYKNTKALHELDFQPEGFAWIDCHDADQSIVSYLRRARDGSYVIIILNFTPVERRGYRIGAPDSGKYCEIFNSNAGIFGGSNTGNGSGLEAEPTAWMGFPQSLVVTVPPLAGIIIKHNQ</sequence>
<keyword evidence="6 10" id="KW-0328">Glycosyltransferase</keyword>
<dbReference type="InterPro" id="IPR014756">
    <property type="entry name" value="Ig_E-set"/>
</dbReference>
<dbReference type="InterPro" id="IPR004193">
    <property type="entry name" value="Glyco_hydro_13_N"/>
</dbReference>
<evidence type="ECO:0000256" key="3">
    <source>
        <dbReference type="ARBA" id="ARBA00004964"/>
    </source>
</evidence>
<dbReference type="NCBIfam" id="NF003811">
    <property type="entry name" value="PRK05402.1"/>
    <property type="match status" value="1"/>
</dbReference>
<feature type="domain" description="Glycosyl hydrolase family 13 catalytic" evidence="12">
    <location>
        <begin position="248"/>
        <end position="602"/>
    </location>
</feature>
<dbReference type="GO" id="GO:0005829">
    <property type="term" value="C:cytosol"/>
    <property type="evidence" value="ECO:0007669"/>
    <property type="project" value="TreeGrafter"/>
</dbReference>
<dbReference type="Gene3D" id="3.20.20.80">
    <property type="entry name" value="Glycosidases"/>
    <property type="match status" value="1"/>
</dbReference>
<dbReference type="InterPro" id="IPR017853">
    <property type="entry name" value="GH"/>
</dbReference>
<keyword evidence="9 10" id="KW-0119">Carbohydrate metabolism</keyword>
<dbReference type="FunFam" id="2.60.40.1180:FF:000002">
    <property type="entry name" value="1,4-alpha-glucan branching enzyme GlgB"/>
    <property type="match status" value="1"/>
</dbReference>
<evidence type="ECO:0000256" key="7">
    <source>
        <dbReference type="ARBA" id="ARBA00022679"/>
    </source>
</evidence>
<evidence type="ECO:0000256" key="9">
    <source>
        <dbReference type="ARBA" id="ARBA00023277"/>
    </source>
</evidence>
<gene>
    <name evidence="10 13" type="primary">glgB</name>
    <name evidence="13" type="ORF">NMK_0586</name>
</gene>
<dbReference type="Gene3D" id="2.60.40.10">
    <property type="entry name" value="Immunoglobulins"/>
    <property type="match status" value="1"/>
</dbReference>
<dbReference type="Gene3D" id="2.60.40.1180">
    <property type="entry name" value="Golgi alpha-mannosidase II"/>
    <property type="match status" value="1"/>
</dbReference>
<dbReference type="GO" id="GO:0004553">
    <property type="term" value="F:hydrolase activity, hydrolyzing O-glycosyl compounds"/>
    <property type="evidence" value="ECO:0007669"/>
    <property type="project" value="InterPro"/>
</dbReference>
<dbReference type="GO" id="GO:0043169">
    <property type="term" value="F:cation binding"/>
    <property type="evidence" value="ECO:0007669"/>
    <property type="project" value="InterPro"/>
</dbReference>
<dbReference type="CDD" id="cd02855">
    <property type="entry name" value="E_set_GBE_prok_N"/>
    <property type="match status" value="1"/>
</dbReference>
<evidence type="ECO:0000313" key="14">
    <source>
        <dbReference type="Proteomes" id="UP000245081"/>
    </source>
</evidence>
<dbReference type="FunFam" id="2.60.40.10:FF:000169">
    <property type="entry name" value="1,4-alpha-glucan branching enzyme GlgB"/>
    <property type="match status" value="1"/>
</dbReference>
<dbReference type="InterPro" id="IPR006047">
    <property type="entry name" value="GH13_cat_dom"/>
</dbReference>
<dbReference type="InterPro" id="IPR037439">
    <property type="entry name" value="Branching_enzy"/>
</dbReference>
<dbReference type="AlphaFoldDB" id="A0A2R5F615"/>
<dbReference type="HAMAP" id="MF_00685">
    <property type="entry name" value="GlgB"/>
    <property type="match status" value="1"/>
</dbReference>
<comment type="pathway">
    <text evidence="3 10">Glycan biosynthesis; glycogen biosynthesis.</text>
</comment>
<comment type="caution">
    <text evidence="13">The sequence shown here is derived from an EMBL/GenBank/DDBJ whole genome shotgun (WGS) entry which is preliminary data.</text>
</comment>
<dbReference type="InterPro" id="IPR006407">
    <property type="entry name" value="GlgB"/>
</dbReference>
<comment type="catalytic activity">
    <reaction evidence="1 10">
        <text>Transfers a segment of a (1-&gt;4)-alpha-D-glucan chain to a primary hydroxy group in a similar glucan chain.</text>
        <dbReference type="EC" id="2.4.1.18"/>
    </reaction>
</comment>
<evidence type="ECO:0000256" key="4">
    <source>
        <dbReference type="ARBA" id="ARBA00009000"/>
    </source>
</evidence>
<dbReference type="InterPro" id="IPR044143">
    <property type="entry name" value="GlgB_N_E_set_prok"/>
</dbReference>
<comment type="function">
    <text evidence="2 10">Catalyzes the formation of the alpha-1,6-glucosidic linkages in glycogen by scission of a 1,4-alpha-linked oligosaccharide from growing alpha-1,4-glucan chains and the subsequent attachment of the oligosaccharide to the alpha-1,6 position.</text>
</comment>
<dbReference type="SUPFAM" id="SSF51445">
    <property type="entry name" value="(Trans)glycosidases"/>
    <property type="match status" value="1"/>
</dbReference>
<dbReference type="OrthoDB" id="9800174at2"/>
<dbReference type="SUPFAM" id="SSF51011">
    <property type="entry name" value="Glycosyl hydrolase domain"/>
    <property type="match status" value="1"/>
</dbReference>
<keyword evidence="7 10" id="KW-0808">Transferase</keyword>
<evidence type="ECO:0000256" key="10">
    <source>
        <dbReference type="HAMAP-Rule" id="MF_00685"/>
    </source>
</evidence>
<comment type="similarity">
    <text evidence="4 10">Belongs to the glycosyl hydrolase 13 family. GlgB subfamily.</text>
</comment>
<dbReference type="InterPro" id="IPR013783">
    <property type="entry name" value="Ig-like_fold"/>
</dbReference>
<keyword evidence="8 10" id="KW-0320">Glycogen biosynthesis</keyword>
<dbReference type="Proteomes" id="UP000245081">
    <property type="component" value="Unassembled WGS sequence"/>
</dbReference>
<dbReference type="FunFam" id="3.20.20.80:FF:000003">
    <property type="entry name" value="1,4-alpha-glucan branching enzyme GlgB"/>
    <property type="match status" value="1"/>
</dbReference>
<feature type="active site" description="Proton donor" evidence="10 11">
    <location>
        <position position="458"/>
    </location>
</feature>
<proteinExistence type="inferred from homology"/>
<dbReference type="UniPathway" id="UPA00164"/>
<evidence type="ECO:0000256" key="11">
    <source>
        <dbReference type="PIRSR" id="PIRSR000463-1"/>
    </source>
</evidence>
<protein>
    <recommendedName>
        <fullName evidence="10">1,4-alpha-glucan branching enzyme GlgB</fullName>
        <ecNumber evidence="10">2.4.1.18</ecNumber>
    </recommendedName>
    <alternativeName>
        <fullName evidence="10">1,4-alpha-D-glucan:1,4-alpha-D-glucan 6-glucosyl-transferase</fullName>
    </alternativeName>
    <alternativeName>
        <fullName evidence="10">Alpha-(1-&gt;4)-glucan branching enzyme</fullName>
    </alternativeName>
    <alternativeName>
        <fullName evidence="10">Glycogen branching enzyme</fullName>
        <shortName evidence="10">BE</shortName>
    </alternativeName>
</protein>
<dbReference type="NCBIfam" id="TIGR01515">
    <property type="entry name" value="branching_enzym"/>
    <property type="match status" value="1"/>
</dbReference>
<dbReference type="GO" id="GO:0005978">
    <property type="term" value="P:glycogen biosynthetic process"/>
    <property type="evidence" value="ECO:0007669"/>
    <property type="project" value="UniProtKB-UniRule"/>
</dbReference>